<dbReference type="PANTHER" id="PTHR38659:SF2">
    <property type="entry name" value="HDIG DOMAIN PROTEIN"/>
    <property type="match status" value="1"/>
</dbReference>
<evidence type="ECO:0000313" key="2">
    <source>
        <dbReference type="Proteomes" id="UP000757890"/>
    </source>
</evidence>
<gene>
    <name evidence="1" type="ORF">HXL70_07305</name>
</gene>
<proteinExistence type="predicted"/>
<dbReference type="SUPFAM" id="SSF109604">
    <property type="entry name" value="HD-domain/PDEase-like"/>
    <property type="match status" value="1"/>
</dbReference>
<dbReference type="EMBL" id="JABZMK010000058">
    <property type="protein sequence ID" value="MBF1129833.1"/>
    <property type="molecule type" value="Genomic_DNA"/>
</dbReference>
<comment type="caution">
    <text evidence="1">The sequence shown here is derived from an EMBL/GenBank/DDBJ whole genome shotgun (WGS) entry which is preliminary data.</text>
</comment>
<evidence type="ECO:0000313" key="1">
    <source>
        <dbReference type="EMBL" id="MBF1129833.1"/>
    </source>
</evidence>
<dbReference type="Proteomes" id="UP000757890">
    <property type="component" value="Unassembled WGS sequence"/>
</dbReference>
<reference evidence="1" key="1">
    <citation type="submission" date="2020-04" db="EMBL/GenBank/DDBJ databases">
        <title>Deep metagenomics examines the oral microbiome during advanced dental caries in children, revealing novel taxa and co-occurrences with host molecules.</title>
        <authorList>
            <person name="Baker J.L."/>
            <person name="Morton J.T."/>
            <person name="Dinis M."/>
            <person name="Alvarez R."/>
            <person name="Tran N.C."/>
            <person name="Knight R."/>
            <person name="Edlund A."/>
        </authorList>
    </citation>
    <scope>NUCLEOTIDE SEQUENCE</scope>
    <source>
        <strain evidence="1">JCVI_32_bin.14</strain>
    </source>
</reference>
<dbReference type="Gene3D" id="1.10.3210.10">
    <property type="entry name" value="Hypothetical protein af1432"/>
    <property type="match status" value="1"/>
</dbReference>
<name>A0A930B6N0_9FIRM</name>
<protein>
    <recommendedName>
        <fullName evidence="3">HD domain-containing protein</fullName>
    </recommendedName>
</protein>
<dbReference type="AlphaFoldDB" id="A0A930B6N0"/>
<dbReference type="PANTHER" id="PTHR38659">
    <property type="entry name" value="METAL-DEPENDENT PHOSPHOHYDROLASE"/>
    <property type="match status" value="1"/>
</dbReference>
<organism evidence="1 2">
    <name type="scientific">Dialister invisus</name>
    <dbReference type="NCBI Taxonomy" id="218538"/>
    <lineage>
        <taxon>Bacteria</taxon>
        <taxon>Bacillati</taxon>
        <taxon>Bacillota</taxon>
        <taxon>Negativicutes</taxon>
        <taxon>Veillonellales</taxon>
        <taxon>Veillonellaceae</taxon>
        <taxon>Dialister</taxon>
    </lineage>
</organism>
<sequence length="188" mass="21486">MSKLTVEKAKEILKKHTTEDHLFTHAQSVSAAMGAMADYFHEDRDHWEAIGYLHDVDYEEYPEEHCRHVREFLAPEGVDEEDIHAIISHGWGVCTDEFEPATPLEKSLFTVDELTGIIMAYALMRPEGIDGMELKGFKKKFKDKKFAAGCSRDVIKQGFDMLGLDLNLVMQLCIDGMTRYKKELGLEK</sequence>
<evidence type="ECO:0008006" key="3">
    <source>
        <dbReference type="Google" id="ProtNLM"/>
    </source>
</evidence>
<accession>A0A930B6N0</accession>